<dbReference type="SUPFAM" id="SSF54637">
    <property type="entry name" value="Thioesterase/thiol ester dehydrase-isomerase"/>
    <property type="match status" value="1"/>
</dbReference>
<dbReference type="RefSeq" id="WP_069946275.1">
    <property type="nucleotide sequence ID" value="NZ_CP014143.1"/>
</dbReference>
<name>A0A1C9W4Q2_9GAMM</name>
<dbReference type="GO" id="GO:0019171">
    <property type="term" value="F:(3R)-hydroxyacyl-[acyl-carrier-protein] dehydratase activity"/>
    <property type="evidence" value="ECO:0007669"/>
    <property type="project" value="TreeGrafter"/>
</dbReference>
<dbReference type="EC" id="4.2.1.119" evidence="1"/>
<dbReference type="KEGG" id="micc:AUP74_00630"/>
<dbReference type="GO" id="GO:0006633">
    <property type="term" value="P:fatty acid biosynthetic process"/>
    <property type="evidence" value="ECO:0007669"/>
    <property type="project" value="TreeGrafter"/>
</dbReference>
<sequence>MNKNLSRFDALRIDDSASVTRSFDRQALRDWCQLAHIAAEWPEVPEPLIAGLFSYLLGEELPGHGTNYLKQHMQFHAPAQVDEPLTATVTVTRLRDDKALVNLETRCTGAGGRLICEGDALVLFQC</sequence>
<keyword evidence="2" id="KW-1185">Reference proteome</keyword>
<dbReference type="GO" id="GO:0018812">
    <property type="term" value="F:3-hydroxyacyl-CoA dehydratase activity"/>
    <property type="evidence" value="ECO:0007669"/>
    <property type="project" value="UniProtKB-EC"/>
</dbReference>
<evidence type="ECO:0000313" key="1">
    <source>
        <dbReference type="EMBL" id="AOS96100.1"/>
    </source>
</evidence>
<proteinExistence type="predicted"/>
<keyword evidence="1" id="KW-0456">Lyase</keyword>
<dbReference type="OrthoDB" id="5358891at2"/>
<dbReference type="PANTHER" id="PTHR43437:SF3">
    <property type="entry name" value="HYDROXYACYL-THIOESTER DEHYDRATASE TYPE 2, MITOCHONDRIAL"/>
    <property type="match status" value="1"/>
</dbReference>
<reference evidence="2" key="1">
    <citation type="submission" date="2016-01" db="EMBL/GenBank/DDBJ databases">
        <title>Complete genome sequence of Microbulbifer sp. CCB-MM1, a halophile isolated from Matang Mangrove Forest, Perak.</title>
        <authorList>
            <person name="Moh T.H."/>
            <person name="Dinesh B."/>
            <person name="Lau N.-S."/>
            <person name="Go F."/>
            <person name="Alexander Chong S.-C."/>
        </authorList>
    </citation>
    <scope>NUCLEOTIDE SEQUENCE [LARGE SCALE GENOMIC DNA]</scope>
    <source>
        <strain evidence="2">CCB-MM1</strain>
    </source>
</reference>
<dbReference type="Proteomes" id="UP000095672">
    <property type="component" value="Chromosome"/>
</dbReference>
<dbReference type="InterPro" id="IPR029069">
    <property type="entry name" value="HotDog_dom_sf"/>
</dbReference>
<dbReference type="STRING" id="1769779.AUP74_00630"/>
<evidence type="ECO:0000313" key="2">
    <source>
        <dbReference type="Proteomes" id="UP000095672"/>
    </source>
</evidence>
<dbReference type="Gene3D" id="3.10.129.10">
    <property type="entry name" value="Hotdog Thioesterase"/>
    <property type="match status" value="1"/>
</dbReference>
<dbReference type="EMBL" id="CP014143">
    <property type="protein sequence ID" value="AOS96100.1"/>
    <property type="molecule type" value="Genomic_DNA"/>
</dbReference>
<accession>A0A1C9W4Q2</accession>
<protein>
    <submittedName>
        <fullName evidence="1">(R)-specific enoyl-CoA hydratase</fullName>
        <ecNumber evidence="1">4.2.1.119</ecNumber>
    </submittedName>
</protein>
<gene>
    <name evidence="1" type="primary">phaJ</name>
    <name evidence="1" type="ORF">AUP74_00630</name>
</gene>
<dbReference type="AlphaFoldDB" id="A0A1C9W4Q2"/>
<organism evidence="1 2">
    <name type="scientific">Microbulbifer aggregans</name>
    <dbReference type="NCBI Taxonomy" id="1769779"/>
    <lineage>
        <taxon>Bacteria</taxon>
        <taxon>Pseudomonadati</taxon>
        <taxon>Pseudomonadota</taxon>
        <taxon>Gammaproteobacteria</taxon>
        <taxon>Cellvibrionales</taxon>
        <taxon>Microbulbiferaceae</taxon>
        <taxon>Microbulbifer</taxon>
    </lineage>
</organism>
<dbReference type="InterPro" id="IPR050965">
    <property type="entry name" value="UPF0336/Enoyl-CoA_hydratase"/>
</dbReference>
<dbReference type="PATRIC" id="fig|1769779.3.peg.644"/>
<dbReference type="PANTHER" id="PTHR43437">
    <property type="entry name" value="HYDROXYACYL-THIOESTER DEHYDRATASE TYPE 2, MITOCHONDRIAL-RELATED"/>
    <property type="match status" value="1"/>
</dbReference>